<protein>
    <submittedName>
        <fullName evidence="1">Uncharacterized protein</fullName>
    </submittedName>
</protein>
<evidence type="ECO:0000313" key="2">
    <source>
        <dbReference type="Proteomes" id="UP000314983"/>
    </source>
</evidence>
<accession>A0AAY5F5V9</accession>
<name>A0AAY5F5V9_ELEEL</name>
<reference evidence="1" key="3">
    <citation type="submission" date="2025-09" db="UniProtKB">
        <authorList>
            <consortium name="Ensembl"/>
        </authorList>
    </citation>
    <scope>IDENTIFICATION</scope>
</reference>
<keyword evidence="2" id="KW-1185">Reference proteome</keyword>
<proteinExistence type="predicted"/>
<sequence length="104" mass="11234">FLLASLPGSSSNPPSLNQKATLPLSVTASACSASLIHLVKCERCQVREHTENLSLFRSKTGGPECPLSELWYGIRCTRGSCLFPAPKLMNLAPKILQTCSQICD</sequence>
<evidence type="ECO:0000313" key="1">
    <source>
        <dbReference type="Ensembl" id="ENSEEEP00000064279.1"/>
    </source>
</evidence>
<reference evidence="1" key="2">
    <citation type="submission" date="2025-08" db="UniProtKB">
        <authorList>
            <consortium name="Ensembl"/>
        </authorList>
    </citation>
    <scope>IDENTIFICATION</scope>
</reference>
<reference evidence="1 2" key="1">
    <citation type="submission" date="2020-05" db="EMBL/GenBank/DDBJ databases">
        <title>Electrophorus electricus (electric eel) genome, fEleEle1, primary haplotype.</title>
        <authorList>
            <person name="Myers G."/>
            <person name="Meyer A."/>
            <person name="Fedrigo O."/>
            <person name="Formenti G."/>
            <person name="Rhie A."/>
            <person name="Tracey A."/>
            <person name="Sims Y."/>
            <person name="Jarvis E.D."/>
        </authorList>
    </citation>
    <scope>NUCLEOTIDE SEQUENCE [LARGE SCALE GENOMIC DNA]</scope>
</reference>
<dbReference type="AlphaFoldDB" id="A0AAY5F5V9"/>
<organism evidence="1 2">
    <name type="scientific">Electrophorus electricus</name>
    <name type="common">Electric eel</name>
    <name type="synonym">Gymnotus electricus</name>
    <dbReference type="NCBI Taxonomy" id="8005"/>
    <lineage>
        <taxon>Eukaryota</taxon>
        <taxon>Metazoa</taxon>
        <taxon>Chordata</taxon>
        <taxon>Craniata</taxon>
        <taxon>Vertebrata</taxon>
        <taxon>Euteleostomi</taxon>
        <taxon>Actinopterygii</taxon>
        <taxon>Neopterygii</taxon>
        <taxon>Teleostei</taxon>
        <taxon>Ostariophysi</taxon>
        <taxon>Gymnotiformes</taxon>
        <taxon>Gymnotoidei</taxon>
        <taxon>Gymnotidae</taxon>
        <taxon>Electrophorus</taxon>
    </lineage>
</organism>
<dbReference type="Proteomes" id="UP000314983">
    <property type="component" value="Chromosome 16"/>
</dbReference>
<dbReference type="Ensembl" id="ENSEEET00000059761.1">
    <property type="protein sequence ID" value="ENSEEEP00000064279.1"/>
    <property type="gene ID" value="ENSEEEG00000025918.1"/>
</dbReference>